<dbReference type="EMBL" id="JAVRHX010000002">
    <property type="protein sequence ID" value="MDT0595150.1"/>
    <property type="molecule type" value="Genomic_DNA"/>
</dbReference>
<protein>
    <submittedName>
        <fullName evidence="2">Alpha/beta fold hydrolase</fullName>
    </submittedName>
</protein>
<dbReference type="InterPro" id="IPR029058">
    <property type="entry name" value="AB_hydrolase_fold"/>
</dbReference>
<dbReference type="RefSeq" id="WP_311368665.1">
    <property type="nucleotide sequence ID" value="NZ_JAVRHX010000002.1"/>
</dbReference>
<dbReference type="Proteomes" id="UP001253545">
    <property type="component" value="Unassembled WGS sequence"/>
</dbReference>
<evidence type="ECO:0000259" key="1">
    <source>
        <dbReference type="Pfam" id="PF12697"/>
    </source>
</evidence>
<comment type="caution">
    <text evidence="2">The sequence shown here is derived from an EMBL/GenBank/DDBJ whole genome shotgun (WGS) entry which is preliminary data.</text>
</comment>
<dbReference type="GO" id="GO:0016787">
    <property type="term" value="F:hydrolase activity"/>
    <property type="evidence" value="ECO:0007669"/>
    <property type="project" value="UniProtKB-KW"/>
</dbReference>
<gene>
    <name evidence="2" type="ORF">RM552_09870</name>
</gene>
<dbReference type="PANTHER" id="PTHR43194">
    <property type="entry name" value="HYDROLASE ALPHA/BETA FOLD FAMILY"/>
    <property type="match status" value="1"/>
</dbReference>
<name>A0ABU2ZR92_9ALTE</name>
<evidence type="ECO:0000313" key="3">
    <source>
        <dbReference type="Proteomes" id="UP001253545"/>
    </source>
</evidence>
<dbReference type="PANTHER" id="PTHR43194:SF5">
    <property type="entry name" value="PIMELOYL-[ACYL-CARRIER PROTEIN] METHYL ESTER ESTERASE"/>
    <property type="match status" value="1"/>
</dbReference>
<accession>A0ABU2ZR92</accession>
<dbReference type="InterPro" id="IPR000073">
    <property type="entry name" value="AB_hydrolase_1"/>
</dbReference>
<dbReference type="Pfam" id="PF12697">
    <property type="entry name" value="Abhydrolase_6"/>
    <property type="match status" value="1"/>
</dbReference>
<sequence>MTSIQHNKHKKPLSLSMGTENKSTTIQTVELVFLHGWGMNKGIWSHFIEQCREQYSKNYANSQVNLVFTAFDLPGFGERANDNIQDNSLHDFAEAVYSQLSQATIVIGWSFGGLVAQCLADGYFPKVISHVQIASTPKFVATADWPGISDSVLNDFHTQLNKDQRALIKRFIAIQCMGLANAKETIREFTELLHQYPLSSHDSLAKTLDLLIESDLRPLVKTSNLPCLRIFGRLDSLVPTRAIKLICECNEQNESVIIKKAAHAPFISHPKETALLIFEFIIKKVIPSLK</sequence>
<evidence type="ECO:0000313" key="2">
    <source>
        <dbReference type="EMBL" id="MDT0595150.1"/>
    </source>
</evidence>
<keyword evidence="3" id="KW-1185">Reference proteome</keyword>
<reference evidence="2 3" key="1">
    <citation type="submission" date="2023-09" db="EMBL/GenBank/DDBJ databases">
        <authorList>
            <person name="Rey-Velasco X."/>
        </authorList>
    </citation>
    <scope>NUCLEOTIDE SEQUENCE [LARGE SCALE GENOMIC DNA]</scope>
    <source>
        <strain evidence="2 3">P117</strain>
    </source>
</reference>
<dbReference type="InterPro" id="IPR050228">
    <property type="entry name" value="Carboxylesterase_BioH"/>
</dbReference>
<organism evidence="2 3">
    <name type="scientific">Glaciecola petra</name>
    <dbReference type="NCBI Taxonomy" id="3075602"/>
    <lineage>
        <taxon>Bacteria</taxon>
        <taxon>Pseudomonadati</taxon>
        <taxon>Pseudomonadota</taxon>
        <taxon>Gammaproteobacteria</taxon>
        <taxon>Alteromonadales</taxon>
        <taxon>Alteromonadaceae</taxon>
        <taxon>Glaciecola</taxon>
    </lineage>
</organism>
<keyword evidence="2" id="KW-0378">Hydrolase</keyword>
<proteinExistence type="predicted"/>
<feature type="domain" description="AB hydrolase-1" evidence="1">
    <location>
        <begin position="31"/>
        <end position="274"/>
    </location>
</feature>
<dbReference type="SUPFAM" id="SSF53474">
    <property type="entry name" value="alpha/beta-Hydrolases"/>
    <property type="match status" value="1"/>
</dbReference>
<dbReference type="Gene3D" id="3.40.50.1820">
    <property type="entry name" value="alpha/beta hydrolase"/>
    <property type="match status" value="1"/>
</dbReference>